<comment type="similarity">
    <text evidence="2">Belongs to the 2H phosphoesterase superfamily. ThpR family.</text>
</comment>
<sequence>MTQRMFVAALPPENVVEDLDEFLAVRRDADRGLRWAAPEQWHLTLAFLPAVAERVYDDLCDRFVRAARKRAPMTLALAGGGAFPNPGRAKVLWARVEVDDRVELDRLATGCRAAATKAGVAVPGERFTPHLTLARAARPFEATRWLRVLEAYRSPEFALDEVALIASHLGEGARGRPRYEVLQRFALGNFRADADPKPDLDHS</sequence>
<dbReference type="EC" id="3.1.4.58" evidence="2"/>
<gene>
    <name evidence="4" type="primary">thpR</name>
    <name evidence="4" type="ORF">EFL95_19000</name>
</gene>
<dbReference type="InterPro" id="IPR014051">
    <property type="entry name" value="Phosphoesterase_HXTX"/>
</dbReference>
<dbReference type="SUPFAM" id="SSF55144">
    <property type="entry name" value="LigT-like"/>
    <property type="match status" value="1"/>
</dbReference>
<keyword evidence="5" id="KW-1185">Reference proteome</keyword>
<dbReference type="InterPro" id="IPR004175">
    <property type="entry name" value="RNA_CPDase"/>
</dbReference>
<evidence type="ECO:0000259" key="3">
    <source>
        <dbReference type="Pfam" id="PF02834"/>
    </source>
</evidence>
<evidence type="ECO:0000313" key="5">
    <source>
        <dbReference type="Proteomes" id="UP000277094"/>
    </source>
</evidence>
<comment type="caution">
    <text evidence="4">The sequence shown here is derived from an EMBL/GenBank/DDBJ whole genome shotgun (WGS) entry which is preliminary data.</text>
</comment>
<dbReference type="PANTHER" id="PTHR35561:SF1">
    <property type="entry name" value="RNA 2',3'-CYCLIC PHOSPHODIESTERASE"/>
    <property type="match status" value="1"/>
</dbReference>
<dbReference type="EMBL" id="RJSG01000006">
    <property type="protein sequence ID" value="RNL75494.1"/>
    <property type="molecule type" value="Genomic_DNA"/>
</dbReference>
<keyword evidence="1 2" id="KW-0378">Hydrolase</keyword>
<evidence type="ECO:0000256" key="2">
    <source>
        <dbReference type="HAMAP-Rule" id="MF_01940"/>
    </source>
</evidence>
<protein>
    <recommendedName>
        <fullName evidence="2">RNA 2',3'-cyclic phosphodiesterase</fullName>
        <shortName evidence="2">RNA 2',3'-CPDase</shortName>
        <ecNumber evidence="2">3.1.4.58</ecNumber>
    </recommendedName>
</protein>
<dbReference type="GO" id="GO:0008664">
    <property type="term" value="F:RNA 2',3'-cyclic 3'-phosphodiesterase activity"/>
    <property type="evidence" value="ECO:0007669"/>
    <property type="project" value="UniProtKB-EC"/>
</dbReference>
<accession>A0A3N0DII2</accession>
<dbReference type="NCBIfam" id="TIGR02258">
    <property type="entry name" value="2_5_ligase"/>
    <property type="match status" value="1"/>
</dbReference>
<reference evidence="4 5" key="1">
    <citation type="submission" date="2018-11" db="EMBL/GenBank/DDBJ databases">
        <authorList>
            <person name="Li F."/>
        </authorList>
    </citation>
    <scope>NUCLEOTIDE SEQUENCE [LARGE SCALE GENOMIC DNA]</scope>
    <source>
        <strain evidence="4 5">KIS18-7</strain>
    </source>
</reference>
<feature type="short sequence motif" description="HXTX 2" evidence="2">
    <location>
        <begin position="130"/>
        <end position="133"/>
    </location>
</feature>
<feature type="domain" description="Phosphoesterase HXTX" evidence="3">
    <location>
        <begin position="102"/>
        <end position="170"/>
    </location>
</feature>
<dbReference type="GO" id="GO:0004113">
    <property type="term" value="F:2',3'-cyclic-nucleotide 3'-phosphodiesterase activity"/>
    <property type="evidence" value="ECO:0007669"/>
    <property type="project" value="InterPro"/>
</dbReference>
<feature type="domain" description="Phosphoesterase HXTX" evidence="3">
    <location>
        <begin position="11"/>
        <end position="93"/>
    </location>
</feature>
<dbReference type="Gene3D" id="3.90.1140.10">
    <property type="entry name" value="Cyclic phosphodiesterase"/>
    <property type="match status" value="1"/>
</dbReference>
<proteinExistence type="inferred from homology"/>
<dbReference type="OrthoDB" id="9787070at2"/>
<organism evidence="4 5">
    <name type="scientific">Nocardioides marmorisolisilvae</name>
    <dbReference type="NCBI Taxonomy" id="1542737"/>
    <lineage>
        <taxon>Bacteria</taxon>
        <taxon>Bacillati</taxon>
        <taxon>Actinomycetota</taxon>
        <taxon>Actinomycetes</taxon>
        <taxon>Propionibacteriales</taxon>
        <taxon>Nocardioidaceae</taxon>
        <taxon>Nocardioides</taxon>
    </lineage>
</organism>
<feature type="active site" description="Proton acceptor" evidence="2">
    <location>
        <position position="130"/>
    </location>
</feature>
<dbReference type="PANTHER" id="PTHR35561">
    <property type="entry name" value="RNA 2',3'-CYCLIC PHOSPHODIESTERASE"/>
    <property type="match status" value="1"/>
</dbReference>
<comment type="catalytic activity">
    <reaction evidence="2">
        <text>a 3'-end 2',3'-cyclophospho-ribonucleotide-RNA + H2O = a 3'-end 2'-phospho-ribonucleotide-RNA + H(+)</text>
        <dbReference type="Rhea" id="RHEA:11828"/>
        <dbReference type="Rhea" id="RHEA-COMP:10464"/>
        <dbReference type="Rhea" id="RHEA-COMP:17353"/>
        <dbReference type="ChEBI" id="CHEBI:15377"/>
        <dbReference type="ChEBI" id="CHEBI:15378"/>
        <dbReference type="ChEBI" id="CHEBI:83064"/>
        <dbReference type="ChEBI" id="CHEBI:173113"/>
        <dbReference type="EC" id="3.1.4.58"/>
    </reaction>
</comment>
<comment type="function">
    <text evidence="2">Hydrolyzes RNA 2',3'-cyclic phosphodiester to an RNA 2'-phosphomonoester.</text>
</comment>
<dbReference type="RefSeq" id="WP_123235682.1">
    <property type="nucleotide sequence ID" value="NZ_RJSG01000006.1"/>
</dbReference>
<dbReference type="Proteomes" id="UP000277094">
    <property type="component" value="Unassembled WGS sequence"/>
</dbReference>
<feature type="active site" description="Proton donor" evidence="2">
    <location>
        <position position="42"/>
    </location>
</feature>
<dbReference type="AlphaFoldDB" id="A0A3N0DII2"/>
<dbReference type="HAMAP" id="MF_01940">
    <property type="entry name" value="RNA_CPDase"/>
    <property type="match status" value="1"/>
</dbReference>
<evidence type="ECO:0000313" key="4">
    <source>
        <dbReference type="EMBL" id="RNL75494.1"/>
    </source>
</evidence>
<dbReference type="InterPro" id="IPR009097">
    <property type="entry name" value="Cyclic_Pdiesterase"/>
</dbReference>
<feature type="short sequence motif" description="HXTX 1" evidence="2">
    <location>
        <begin position="42"/>
        <end position="45"/>
    </location>
</feature>
<name>A0A3N0DII2_9ACTN</name>
<dbReference type="Pfam" id="PF02834">
    <property type="entry name" value="LigT_PEase"/>
    <property type="match status" value="2"/>
</dbReference>
<evidence type="ECO:0000256" key="1">
    <source>
        <dbReference type="ARBA" id="ARBA00022801"/>
    </source>
</evidence>